<protein>
    <recommendedName>
        <fullName evidence="7">2-C-methyl-D-erythritol 4-phosphate cytidylyltransferase</fullName>
        <ecNumber evidence="7">2.7.7.60</ecNumber>
    </recommendedName>
    <alternativeName>
        <fullName evidence="7">4-diphosphocytidyl-2C-methyl-D-erythritol synthase</fullName>
    </alternativeName>
    <alternativeName>
        <fullName evidence="7">MEP cytidylyltransferase</fullName>
        <shortName evidence="7">MCT</shortName>
    </alternativeName>
</protein>
<keyword evidence="4 7" id="KW-0808">Transferase</keyword>
<dbReference type="InterPro" id="IPR050088">
    <property type="entry name" value="IspD/TarI_cytidylyltransf_bact"/>
</dbReference>
<feature type="site" description="Positions MEP for the nucleophilic attack" evidence="7">
    <location>
        <position position="211"/>
    </location>
</feature>
<dbReference type="SUPFAM" id="SSF53448">
    <property type="entry name" value="Nucleotide-diphospho-sugar transferases"/>
    <property type="match status" value="1"/>
</dbReference>
<dbReference type="InterPro" id="IPR018294">
    <property type="entry name" value="ISPD_synthase_CS"/>
</dbReference>
<feature type="site" description="Transition state stabilizer" evidence="7">
    <location>
        <position position="22"/>
    </location>
</feature>
<dbReference type="Pfam" id="PF01128">
    <property type="entry name" value="IspD"/>
    <property type="match status" value="1"/>
</dbReference>
<keyword evidence="5 7" id="KW-0548">Nucleotidyltransferase</keyword>
<dbReference type="EMBL" id="CP060096">
    <property type="protein sequence ID" value="QSZ28440.1"/>
    <property type="molecule type" value="Genomic_DNA"/>
</dbReference>
<evidence type="ECO:0000256" key="2">
    <source>
        <dbReference type="ARBA" id="ARBA00004787"/>
    </source>
</evidence>
<dbReference type="HAMAP" id="MF_00108">
    <property type="entry name" value="IspD"/>
    <property type="match status" value="1"/>
</dbReference>
<evidence type="ECO:0000256" key="5">
    <source>
        <dbReference type="ARBA" id="ARBA00022695"/>
    </source>
</evidence>
<dbReference type="InterPro" id="IPR029044">
    <property type="entry name" value="Nucleotide-diphossugar_trans"/>
</dbReference>
<dbReference type="CDD" id="cd02516">
    <property type="entry name" value="CDP-ME_synthetase"/>
    <property type="match status" value="1"/>
</dbReference>
<dbReference type="FunFam" id="3.90.550.10:FF:000003">
    <property type="entry name" value="2-C-methyl-D-erythritol 4-phosphate cytidylyltransferase"/>
    <property type="match status" value="1"/>
</dbReference>
<feature type="site" description="Transition state stabilizer" evidence="7">
    <location>
        <position position="15"/>
    </location>
</feature>
<dbReference type="AlphaFoldDB" id="A0A975AXS8"/>
<dbReference type="Gene3D" id="3.90.550.10">
    <property type="entry name" value="Spore Coat Polysaccharide Biosynthesis Protein SpsA, Chain A"/>
    <property type="match status" value="1"/>
</dbReference>
<name>A0A975AXS8_9THEO</name>
<dbReference type="GO" id="GO:0019288">
    <property type="term" value="P:isopentenyl diphosphate biosynthetic process, methylerythritol 4-phosphate pathway"/>
    <property type="evidence" value="ECO:0007669"/>
    <property type="project" value="UniProtKB-UniRule"/>
</dbReference>
<dbReference type="PANTHER" id="PTHR32125:SF4">
    <property type="entry name" value="2-C-METHYL-D-ERYTHRITOL 4-PHOSPHATE CYTIDYLYLTRANSFERASE, CHLOROPLASTIC"/>
    <property type="match status" value="1"/>
</dbReference>
<dbReference type="PANTHER" id="PTHR32125">
    <property type="entry name" value="2-C-METHYL-D-ERYTHRITOL 4-PHOSPHATE CYTIDYLYLTRANSFERASE, CHLOROPLASTIC"/>
    <property type="match status" value="1"/>
</dbReference>
<evidence type="ECO:0000256" key="4">
    <source>
        <dbReference type="ARBA" id="ARBA00022679"/>
    </source>
</evidence>
<comment type="function">
    <text evidence="7">Catalyzes the formation of 4-diphosphocytidyl-2-C-methyl-D-erythritol from CTP and 2-C-methyl-D-erythritol 4-phosphate (MEP).</text>
</comment>
<evidence type="ECO:0000256" key="1">
    <source>
        <dbReference type="ARBA" id="ARBA00001282"/>
    </source>
</evidence>
<reference evidence="8" key="1">
    <citation type="submission" date="2020-08" db="EMBL/GenBank/DDBJ databases">
        <title>Genomic insights into the carbon and energy metabolism of the first obligate autotrophic acetogenic bacterium Aceticella autotrophica gen. nov., sp. nov.</title>
        <authorList>
            <person name="Toshchakov S.V."/>
            <person name="Elcheninov A.G."/>
            <person name="Kublanov I.V."/>
            <person name="Frolov E.N."/>
            <person name="Lebedinsky A.V."/>
        </authorList>
    </citation>
    <scope>NUCLEOTIDE SEQUENCE</scope>
    <source>
        <strain evidence="8">3443-3Ac</strain>
    </source>
</reference>
<keyword evidence="9" id="KW-1185">Reference proteome</keyword>
<gene>
    <name evidence="7 8" type="primary">ispD</name>
    <name evidence="8" type="ORF">ACETAC_10115</name>
</gene>
<dbReference type="InterPro" id="IPR034683">
    <property type="entry name" value="IspD/TarI"/>
</dbReference>
<evidence type="ECO:0000256" key="6">
    <source>
        <dbReference type="ARBA" id="ARBA00023229"/>
    </source>
</evidence>
<dbReference type="RefSeq" id="WP_284681119.1">
    <property type="nucleotide sequence ID" value="NZ_CP060096.1"/>
</dbReference>
<comment type="catalytic activity">
    <reaction evidence="1 7">
        <text>2-C-methyl-D-erythritol 4-phosphate + CTP + H(+) = 4-CDP-2-C-methyl-D-erythritol + diphosphate</text>
        <dbReference type="Rhea" id="RHEA:13429"/>
        <dbReference type="ChEBI" id="CHEBI:15378"/>
        <dbReference type="ChEBI" id="CHEBI:33019"/>
        <dbReference type="ChEBI" id="CHEBI:37563"/>
        <dbReference type="ChEBI" id="CHEBI:57823"/>
        <dbReference type="ChEBI" id="CHEBI:58262"/>
        <dbReference type="EC" id="2.7.7.60"/>
    </reaction>
</comment>
<accession>A0A975AXS8</accession>
<dbReference type="InterPro" id="IPR001228">
    <property type="entry name" value="IspD"/>
</dbReference>
<sequence length="234" mass="26185">MYISAVIVAGGKGRRMGSSINKIFLDLNGKPLLYYSIKAFEGIPEIDEIIVVSSKEEMKHCQIEVIKKFGLNKVKRIVEGGKERQASVYNGLMAVDKRCEIVLIHDGARPFISRSIITKGIKEAKIHKAVGIAVPVKDTIKVVDEDNFIINTPERKTLWGIQTPQIFDYELITMAHKKAIEDDFIGTDDCVLVERCGSRVKLVEGSYKNIKITTPEDLIIAEALLNTLDMDNYS</sequence>
<dbReference type="Proteomes" id="UP000671913">
    <property type="component" value="Chromosome"/>
</dbReference>
<dbReference type="EC" id="2.7.7.60" evidence="7"/>
<evidence type="ECO:0000313" key="8">
    <source>
        <dbReference type="EMBL" id="QSZ28440.1"/>
    </source>
</evidence>
<comment type="pathway">
    <text evidence="2 7">Isoprenoid biosynthesis; isopentenyl diphosphate biosynthesis via DXP pathway; isopentenyl diphosphate from 1-deoxy-D-xylulose 5-phosphate: step 2/6.</text>
</comment>
<feature type="site" description="Positions MEP for the nucleophilic attack" evidence="7">
    <location>
        <position position="155"/>
    </location>
</feature>
<evidence type="ECO:0000256" key="3">
    <source>
        <dbReference type="ARBA" id="ARBA00009789"/>
    </source>
</evidence>
<dbReference type="NCBIfam" id="TIGR00453">
    <property type="entry name" value="ispD"/>
    <property type="match status" value="1"/>
</dbReference>
<evidence type="ECO:0000313" key="9">
    <source>
        <dbReference type="Proteomes" id="UP000671913"/>
    </source>
</evidence>
<evidence type="ECO:0000256" key="7">
    <source>
        <dbReference type="HAMAP-Rule" id="MF_00108"/>
    </source>
</evidence>
<organism evidence="8 9">
    <name type="scientific">Aceticella autotrophica</name>
    <dbReference type="NCBI Taxonomy" id="2755338"/>
    <lineage>
        <taxon>Bacteria</taxon>
        <taxon>Bacillati</taxon>
        <taxon>Bacillota</taxon>
        <taxon>Clostridia</taxon>
        <taxon>Thermoanaerobacterales</taxon>
        <taxon>Thermoanaerobacteraceae</taxon>
        <taxon>Aceticella</taxon>
    </lineage>
</organism>
<keyword evidence="6 7" id="KW-0414">Isoprene biosynthesis</keyword>
<comment type="similarity">
    <text evidence="3 7">Belongs to the IspD/TarI cytidylyltransferase family. IspD subfamily.</text>
</comment>
<dbReference type="KEGG" id="aaut:ACETAC_10115"/>
<proteinExistence type="inferred from homology"/>
<dbReference type="GO" id="GO:0050518">
    <property type="term" value="F:2-C-methyl-D-erythritol 4-phosphate cytidylyltransferase activity"/>
    <property type="evidence" value="ECO:0007669"/>
    <property type="project" value="UniProtKB-UniRule"/>
</dbReference>
<dbReference type="PROSITE" id="PS01295">
    <property type="entry name" value="ISPD"/>
    <property type="match status" value="1"/>
</dbReference>